<evidence type="ECO:0000313" key="2">
    <source>
        <dbReference type="Proteomes" id="UP000310200"/>
    </source>
</evidence>
<gene>
    <name evidence="1" type="ORF">DBV15_02652</name>
</gene>
<comment type="caution">
    <text evidence="1">The sequence shown here is derived from an EMBL/GenBank/DDBJ whole genome shotgun (WGS) entry which is preliminary data.</text>
</comment>
<reference evidence="1 2" key="1">
    <citation type="journal article" date="2019" name="Philos. Trans. R. Soc. Lond., B, Biol. Sci.">
        <title>Ant behaviour and brain gene expression of defending hosts depend on the ecological success of the intruding social parasite.</title>
        <authorList>
            <person name="Kaur R."/>
            <person name="Stoldt M."/>
            <person name="Jongepier E."/>
            <person name="Feldmeyer B."/>
            <person name="Menzel F."/>
            <person name="Bornberg-Bauer E."/>
            <person name="Foitzik S."/>
        </authorList>
    </citation>
    <scope>NUCLEOTIDE SEQUENCE [LARGE SCALE GENOMIC DNA]</scope>
    <source>
        <tissue evidence="1">Whole body</tissue>
    </source>
</reference>
<keyword evidence="2" id="KW-1185">Reference proteome</keyword>
<name>A0A4S2KAH8_9HYME</name>
<dbReference type="EMBL" id="QBLH01003046">
    <property type="protein sequence ID" value="TGZ45796.1"/>
    <property type="molecule type" value="Genomic_DNA"/>
</dbReference>
<organism evidence="1 2">
    <name type="scientific">Temnothorax longispinosus</name>
    <dbReference type="NCBI Taxonomy" id="300112"/>
    <lineage>
        <taxon>Eukaryota</taxon>
        <taxon>Metazoa</taxon>
        <taxon>Ecdysozoa</taxon>
        <taxon>Arthropoda</taxon>
        <taxon>Hexapoda</taxon>
        <taxon>Insecta</taxon>
        <taxon>Pterygota</taxon>
        <taxon>Neoptera</taxon>
        <taxon>Endopterygota</taxon>
        <taxon>Hymenoptera</taxon>
        <taxon>Apocrita</taxon>
        <taxon>Aculeata</taxon>
        <taxon>Formicoidea</taxon>
        <taxon>Formicidae</taxon>
        <taxon>Myrmicinae</taxon>
        <taxon>Temnothorax</taxon>
    </lineage>
</organism>
<accession>A0A4S2KAH8</accession>
<evidence type="ECO:0000313" key="1">
    <source>
        <dbReference type="EMBL" id="TGZ45796.1"/>
    </source>
</evidence>
<dbReference type="Proteomes" id="UP000310200">
    <property type="component" value="Unassembled WGS sequence"/>
</dbReference>
<protein>
    <submittedName>
        <fullName evidence="1">Uncharacterized protein</fullName>
    </submittedName>
</protein>
<sequence length="234" mass="26459">MCELYDDTHDKVLGNARAIVHETELPVAWSAGIVAADTLGIIRLVALSISDAEAIERLLIARSHPDTHANREHIFFLIRKFFTSGRHESYNSTFQRDPPLGRVGMSRYENEEQCAIAREKGIFTAGLDETASFDEDEKRRTNTRRVYRSFHCILHAKHFLINPRNMQFRATGARRCAARGPPPALASNAMSIKACSERLLRPHLISSLLRYRVSSGLHFRHGDDRTPQPAALSR</sequence>
<proteinExistence type="predicted"/>
<dbReference type="AlphaFoldDB" id="A0A4S2KAH8"/>